<feature type="transmembrane region" description="Helical" evidence="2">
    <location>
        <begin position="33"/>
        <end position="52"/>
    </location>
</feature>
<accession>A0A518DR24</accession>
<reference evidence="3 4" key="1">
    <citation type="submission" date="2019-02" db="EMBL/GenBank/DDBJ databases">
        <title>Deep-cultivation of Planctomycetes and their phenomic and genomic characterization uncovers novel biology.</title>
        <authorList>
            <person name="Wiegand S."/>
            <person name="Jogler M."/>
            <person name="Boedeker C."/>
            <person name="Pinto D."/>
            <person name="Vollmers J."/>
            <person name="Rivas-Marin E."/>
            <person name="Kohn T."/>
            <person name="Peeters S.H."/>
            <person name="Heuer A."/>
            <person name="Rast P."/>
            <person name="Oberbeckmann S."/>
            <person name="Bunk B."/>
            <person name="Jeske O."/>
            <person name="Meyerdierks A."/>
            <person name="Storesund J.E."/>
            <person name="Kallscheuer N."/>
            <person name="Luecker S."/>
            <person name="Lage O.M."/>
            <person name="Pohl T."/>
            <person name="Merkel B.J."/>
            <person name="Hornburger P."/>
            <person name="Mueller R.-W."/>
            <person name="Bruemmer F."/>
            <person name="Labrenz M."/>
            <person name="Spormann A.M."/>
            <person name="Op den Camp H."/>
            <person name="Overmann J."/>
            <person name="Amann R."/>
            <person name="Jetten M.S.M."/>
            <person name="Mascher T."/>
            <person name="Medema M.H."/>
            <person name="Devos D.P."/>
            <person name="Kaster A.-K."/>
            <person name="Ovreas L."/>
            <person name="Rohde M."/>
            <person name="Galperin M.Y."/>
            <person name="Jogler C."/>
        </authorList>
    </citation>
    <scope>NUCLEOTIDE SEQUENCE [LARGE SCALE GENOMIC DNA]</scope>
    <source>
        <strain evidence="3 4">Pla85_3_4</strain>
    </source>
</reference>
<keyword evidence="2" id="KW-0472">Membrane</keyword>
<evidence type="ECO:0000313" key="3">
    <source>
        <dbReference type="EMBL" id="QDU94279.1"/>
    </source>
</evidence>
<evidence type="ECO:0000313" key="4">
    <source>
        <dbReference type="Proteomes" id="UP000317648"/>
    </source>
</evidence>
<feature type="transmembrane region" description="Helical" evidence="2">
    <location>
        <begin position="147"/>
        <end position="175"/>
    </location>
</feature>
<dbReference type="AlphaFoldDB" id="A0A518DR24"/>
<feature type="region of interest" description="Disordered" evidence="1">
    <location>
        <begin position="186"/>
        <end position="225"/>
    </location>
</feature>
<feature type="transmembrane region" description="Helical" evidence="2">
    <location>
        <begin position="115"/>
        <end position="141"/>
    </location>
</feature>
<evidence type="ECO:0000256" key="2">
    <source>
        <dbReference type="SAM" id="Phobius"/>
    </source>
</evidence>
<feature type="transmembrane region" description="Helical" evidence="2">
    <location>
        <begin position="58"/>
        <end position="77"/>
    </location>
</feature>
<keyword evidence="4" id="KW-1185">Reference proteome</keyword>
<dbReference type="EMBL" id="CP036433">
    <property type="protein sequence ID" value="QDU94279.1"/>
    <property type="molecule type" value="Genomic_DNA"/>
</dbReference>
<evidence type="ECO:0000256" key="1">
    <source>
        <dbReference type="SAM" id="MobiDB-lite"/>
    </source>
</evidence>
<keyword evidence="2" id="KW-1133">Transmembrane helix</keyword>
<organism evidence="3 4">
    <name type="scientific">Lignipirellula cremea</name>
    <dbReference type="NCBI Taxonomy" id="2528010"/>
    <lineage>
        <taxon>Bacteria</taxon>
        <taxon>Pseudomonadati</taxon>
        <taxon>Planctomycetota</taxon>
        <taxon>Planctomycetia</taxon>
        <taxon>Pirellulales</taxon>
        <taxon>Pirellulaceae</taxon>
        <taxon>Lignipirellula</taxon>
    </lineage>
</organism>
<dbReference type="RefSeq" id="WP_145052424.1">
    <property type="nucleotide sequence ID" value="NZ_CP036433.1"/>
</dbReference>
<dbReference type="KEGG" id="lcre:Pla8534_20680"/>
<proteinExistence type="predicted"/>
<gene>
    <name evidence="3" type="ORF">Pla8534_20680</name>
</gene>
<keyword evidence="2" id="KW-0812">Transmembrane</keyword>
<dbReference type="Proteomes" id="UP000317648">
    <property type="component" value="Chromosome"/>
</dbReference>
<protein>
    <submittedName>
        <fullName evidence="3">Uncharacterized protein</fullName>
    </submittedName>
</protein>
<name>A0A518DR24_9BACT</name>
<sequence length="225" mass="23871">MKQNLEIRDCRETFMKKDDQDLRPAIDPPQFRLSTLLLSIGGFCAAMAVMTWLTPAGVAMMILFGLCVAAHLLGAGLGKKLKENGSTAKFRSGEKVNPLRFGPASSLTRHTPPGLVILVMTILGCVLGSLLGGGLMVWWYWSRMDLVGAIFGFASTAVIGGVGAFSASSFLVTLYGAQLEASRVENASRQPAAKPAMAQDGSDPVEAERAPSEANDANAVVPRTK</sequence>